<reference evidence="8" key="2">
    <citation type="submission" date="2021-04" db="EMBL/GenBank/DDBJ databases">
        <authorList>
            <person name="Gilroy R."/>
        </authorList>
    </citation>
    <scope>NUCLEOTIDE SEQUENCE</scope>
    <source>
        <strain evidence="8">ChiW4-1371</strain>
    </source>
</reference>
<dbReference type="Gene3D" id="3.20.20.70">
    <property type="entry name" value="Aldolase class I"/>
    <property type="match status" value="1"/>
</dbReference>
<keyword evidence="8" id="KW-0456">Lyase</keyword>
<keyword evidence="3" id="KW-0949">S-adenosyl-L-methionine</keyword>
<dbReference type="SUPFAM" id="SSF102114">
    <property type="entry name" value="Radical SAM enzymes"/>
    <property type="match status" value="1"/>
</dbReference>
<organism evidence="8 9">
    <name type="scientific">Candidatus Mucispirillum faecigallinarum</name>
    <dbReference type="NCBI Taxonomy" id="2838699"/>
    <lineage>
        <taxon>Bacteria</taxon>
        <taxon>Pseudomonadati</taxon>
        <taxon>Deferribacterota</taxon>
        <taxon>Deferribacteres</taxon>
        <taxon>Deferribacterales</taxon>
        <taxon>Mucispirillaceae</taxon>
        <taxon>Mucispirillum</taxon>
    </lineage>
</organism>
<evidence type="ECO:0000256" key="2">
    <source>
        <dbReference type="ARBA" id="ARBA00022485"/>
    </source>
</evidence>
<dbReference type="SFLD" id="SFLDF00301">
    <property type="entry name" value="2-iminoacetate_synthase_(ThiH)"/>
    <property type="match status" value="1"/>
</dbReference>
<keyword evidence="4" id="KW-0479">Metal-binding</keyword>
<comment type="cofactor">
    <cofactor evidence="1">
        <name>[4Fe-4S] cluster</name>
        <dbReference type="ChEBI" id="CHEBI:49883"/>
    </cofactor>
</comment>
<dbReference type="PANTHER" id="PTHR43583">
    <property type="entry name" value="2-IMINOACETATE SYNTHASE"/>
    <property type="match status" value="1"/>
</dbReference>
<dbReference type="EC" id="4.1.99.19" evidence="8"/>
<dbReference type="AlphaFoldDB" id="A0A9D2GSI1"/>
<evidence type="ECO:0000259" key="7">
    <source>
        <dbReference type="PROSITE" id="PS51918"/>
    </source>
</evidence>
<dbReference type="InterPro" id="IPR034428">
    <property type="entry name" value="ThiH/NoCL/HydG-like"/>
</dbReference>
<evidence type="ECO:0000313" key="9">
    <source>
        <dbReference type="Proteomes" id="UP000824176"/>
    </source>
</evidence>
<dbReference type="Pfam" id="PF04055">
    <property type="entry name" value="Radical_SAM"/>
    <property type="match status" value="1"/>
</dbReference>
<dbReference type="GO" id="GO:0051539">
    <property type="term" value="F:4 iron, 4 sulfur cluster binding"/>
    <property type="evidence" value="ECO:0007669"/>
    <property type="project" value="UniProtKB-KW"/>
</dbReference>
<gene>
    <name evidence="8" type="primary">thiH</name>
    <name evidence="8" type="ORF">H9804_04775</name>
</gene>
<name>A0A9D2GSI1_9BACT</name>
<dbReference type="SFLD" id="SFLDG01060">
    <property type="entry name" value="BATS_domain_containing"/>
    <property type="match status" value="1"/>
</dbReference>
<evidence type="ECO:0000313" key="8">
    <source>
        <dbReference type="EMBL" id="HIZ89238.1"/>
    </source>
</evidence>
<dbReference type="InterPro" id="IPR007197">
    <property type="entry name" value="rSAM"/>
</dbReference>
<dbReference type="InterPro" id="IPR010722">
    <property type="entry name" value="BATS_dom"/>
</dbReference>
<sequence>MSFYDVIKEYPYEYVHDLIYNADESIIKNALYKDNIQETELAALLSPKAEKYLEEMAEISHNITLQRFGKTIRIYAPIYLSNYCTNSCIYCGFNRKNKIPRVALTMEEIEKEAKIVSSYGIKNVILVTGENIKKFSFEMLIDAVKLCTKYFPFVSIEVPSLTFEQYKALHEAGADGLTMFQETYIEKLYPEFHPAGPKSDYLYRLDTPERAASAGMRFIGLGALLGLTDYRIDTFYMCLHAKYLSKKYWRSLISSSFPRIRHAAGEYKPEHEVSDKNLLQLIFAYRMFLHDAGINISTREPADLRDKLVYLGATIMSAGSKTEPGGYALAQEDAAQFSIEDNRSVEEFCSKIKSLGFDPVLKDWDNSMQGINFAK</sequence>
<keyword evidence="6" id="KW-0411">Iron-sulfur</keyword>
<evidence type="ECO:0000256" key="3">
    <source>
        <dbReference type="ARBA" id="ARBA00022691"/>
    </source>
</evidence>
<reference evidence="8" key="1">
    <citation type="journal article" date="2021" name="PeerJ">
        <title>Extensive microbial diversity within the chicken gut microbiome revealed by metagenomics and culture.</title>
        <authorList>
            <person name="Gilroy R."/>
            <person name="Ravi A."/>
            <person name="Getino M."/>
            <person name="Pursley I."/>
            <person name="Horton D.L."/>
            <person name="Alikhan N.F."/>
            <person name="Baker D."/>
            <person name="Gharbi K."/>
            <person name="Hall N."/>
            <person name="Watson M."/>
            <person name="Adriaenssens E.M."/>
            <person name="Foster-Nyarko E."/>
            <person name="Jarju S."/>
            <person name="Secka A."/>
            <person name="Antonio M."/>
            <person name="Oren A."/>
            <person name="Chaudhuri R.R."/>
            <person name="La Ragione R."/>
            <person name="Hildebrand F."/>
            <person name="Pallen M.J."/>
        </authorList>
    </citation>
    <scope>NUCLEOTIDE SEQUENCE</scope>
    <source>
        <strain evidence="8">ChiW4-1371</strain>
    </source>
</reference>
<dbReference type="GO" id="GO:0036355">
    <property type="term" value="F:2-iminoacetate synthase activity"/>
    <property type="evidence" value="ECO:0007669"/>
    <property type="project" value="UniProtKB-EC"/>
</dbReference>
<dbReference type="Pfam" id="PF06968">
    <property type="entry name" value="BATS"/>
    <property type="match status" value="1"/>
</dbReference>
<accession>A0A9D2GSI1</accession>
<feature type="domain" description="Radical SAM core" evidence="7">
    <location>
        <begin position="70"/>
        <end position="291"/>
    </location>
</feature>
<comment type="caution">
    <text evidence="8">The sequence shown here is derived from an EMBL/GenBank/DDBJ whole genome shotgun (WGS) entry which is preliminary data.</text>
</comment>
<dbReference type="PANTHER" id="PTHR43583:SF1">
    <property type="entry name" value="2-IMINOACETATE SYNTHASE"/>
    <property type="match status" value="1"/>
</dbReference>
<dbReference type="NCBIfam" id="TIGR02351">
    <property type="entry name" value="thiH"/>
    <property type="match status" value="1"/>
</dbReference>
<evidence type="ECO:0000256" key="1">
    <source>
        <dbReference type="ARBA" id="ARBA00001966"/>
    </source>
</evidence>
<proteinExistence type="predicted"/>
<dbReference type="CDD" id="cd01335">
    <property type="entry name" value="Radical_SAM"/>
    <property type="match status" value="1"/>
</dbReference>
<evidence type="ECO:0000256" key="5">
    <source>
        <dbReference type="ARBA" id="ARBA00023004"/>
    </source>
</evidence>
<dbReference type="InterPro" id="IPR058240">
    <property type="entry name" value="rSAM_sf"/>
</dbReference>
<dbReference type="SFLD" id="SFLDG01081">
    <property type="entry name" value="cleavage_of_the_Ca-Cb_bond_in"/>
    <property type="match status" value="1"/>
</dbReference>
<dbReference type="InterPro" id="IPR013785">
    <property type="entry name" value="Aldolase_TIM"/>
</dbReference>
<keyword evidence="2" id="KW-0004">4Fe-4S</keyword>
<dbReference type="SMART" id="SM00876">
    <property type="entry name" value="BATS"/>
    <property type="match status" value="1"/>
</dbReference>
<dbReference type="InterPro" id="IPR012726">
    <property type="entry name" value="ThiH"/>
</dbReference>
<keyword evidence="5" id="KW-0408">Iron</keyword>
<dbReference type="PROSITE" id="PS51918">
    <property type="entry name" value="RADICAL_SAM"/>
    <property type="match status" value="1"/>
</dbReference>
<dbReference type="Proteomes" id="UP000824176">
    <property type="component" value="Unassembled WGS sequence"/>
</dbReference>
<dbReference type="EMBL" id="DXAQ01000074">
    <property type="protein sequence ID" value="HIZ89238.1"/>
    <property type="molecule type" value="Genomic_DNA"/>
</dbReference>
<dbReference type="GO" id="GO:0005506">
    <property type="term" value="F:iron ion binding"/>
    <property type="evidence" value="ECO:0007669"/>
    <property type="project" value="InterPro"/>
</dbReference>
<evidence type="ECO:0000256" key="4">
    <source>
        <dbReference type="ARBA" id="ARBA00022723"/>
    </source>
</evidence>
<dbReference type="SFLD" id="SFLDS00029">
    <property type="entry name" value="Radical_SAM"/>
    <property type="match status" value="1"/>
</dbReference>
<protein>
    <submittedName>
        <fullName evidence="8">2-iminoacetate synthase ThiH</fullName>
        <ecNumber evidence="8">4.1.99.19</ecNumber>
    </submittedName>
</protein>
<evidence type="ECO:0000256" key="6">
    <source>
        <dbReference type="ARBA" id="ARBA00023014"/>
    </source>
</evidence>